<name>U4LDG5_PYROM</name>
<evidence type="ECO:0000256" key="1">
    <source>
        <dbReference type="SAM" id="MobiDB-lite"/>
    </source>
</evidence>
<keyword evidence="3" id="KW-1185">Reference proteome</keyword>
<dbReference type="OMA" id="GTFSRCF"/>
<dbReference type="OrthoDB" id="2103031at2759"/>
<dbReference type="Proteomes" id="UP000018144">
    <property type="component" value="Unassembled WGS sequence"/>
</dbReference>
<gene>
    <name evidence="2" type="ORF">PCON_12181</name>
</gene>
<protein>
    <submittedName>
        <fullName evidence="2">Uncharacterized protein</fullName>
    </submittedName>
</protein>
<evidence type="ECO:0000313" key="2">
    <source>
        <dbReference type="EMBL" id="CCX12587.1"/>
    </source>
</evidence>
<feature type="compositionally biased region" description="Basic and acidic residues" evidence="1">
    <location>
        <begin position="22"/>
        <end position="32"/>
    </location>
</feature>
<accession>U4LDG5</accession>
<dbReference type="eggNOG" id="ENOG502SDD8">
    <property type="taxonomic scope" value="Eukaryota"/>
</dbReference>
<proteinExistence type="predicted"/>
<reference evidence="2 3" key="1">
    <citation type="journal article" date="2013" name="PLoS Genet.">
        <title>The genome and development-dependent transcriptomes of Pyronema confluens: a window into fungal evolution.</title>
        <authorList>
            <person name="Traeger S."/>
            <person name="Altegoer F."/>
            <person name="Freitag M."/>
            <person name="Gabaldon T."/>
            <person name="Kempken F."/>
            <person name="Kumar A."/>
            <person name="Marcet-Houben M."/>
            <person name="Poggeler S."/>
            <person name="Stajich J.E."/>
            <person name="Nowrousian M."/>
        </authorList>
    </citation>
    <scope>NUCLEOTIDE SEQUENCE [LARGE SCALE GENOMIC DNA]</scope>
    <source>
        <strain evidence="3">CBS 100304</strain>
        <tissue evidence="2">Vegetative mycelium</tissue>
    </source>
</reference>
<dbReference type="EMBL" id="HF935720">
    <property type="protein sequence ID" value="CCX12587.1"/>
    <property type="molecule type" value="Genomic_DNA"/>
</dbReference>
<feature type="region of interest" description="Disordered" evidence="1">
    <location>
        <begin position="22"/>
        <end position="55"/>
    </location>
</feature>
<dbReference type="AlphaFoldDB" id="U4LDG5"/>
<sequence>MWPFSSDDDKKGDNWSHISEEARAYLENEAPRKPSRNQFSSDGTPAPDAKPFDPTEFSNYGKKYADIWANYKPLDMVNAEGRTPSMAIHDVYESYNNRRTLIGRAALENCVFEQLALNECWNPGMIQKFSGCKEENRVFDNCYKSQQNFLRTLGYKNDINRDPEVDDKIQMHADKLYREQIEKEKKLEANSEAGKPLDSE</sequence>
<evidence type="ECO:0000313" key="3">
    <source>
        <dbReference type="Proteomes" id="UP000018144"/>
    </source>
</evidence>
<organism evidence="2 3">
    <name type="scientific">Pyronema omphalodes (strain CBS 100304)</name>
    <name type="common">Pyronema confluens</name>
    <dbReference type="NCBI Taxonomy" id="1076935"/>
    <lineage>
        <taxon>Eukaryota</taxon>
        <taxon>Fungi</taxon>
        <taxon>Dikarya</taxon>
        <taxon>Ascomycota</taxon>
        <taxon>Pezizomycotina</taxon>
        <taxon>Pezizomycetes</taxon>
        <taxon>Pezizales</taxon>
        <taxon>Pyronemataceae</taxon>
        <taxon>Pyronema</taxon>
    </lineage>
</organism>
<dbReference type="STRING" id="1076935.U4LDG5"/>